<evidence type="ECO:0000313" key="3">
    <source>
        <dbReference type="Proteomes" id="UP000621454"/>
    </source>
</evidence>
<accession>A0A916TK53</accession>
<organism evidence="2 3">
    <name type="scientific">Gordonia jinhuaensis</name>
    <dbReference type="NCBI Taxonomy" id="1517702"/>
    <lineage>
        <taxon>Bacteria</taxon>
        <taxon>Bacillati</taxon>
        <taxon>Actinomycetota</taxon>
        <taxon>Actinomycetes</taxon>
        <taxon>Mycobacteriales</taxon>
        <taxon>Gordoniaceae</taxon>
        <taxon>Gordonia</taxon>
    </lineage>
</organism>
<gene>
    <name evidence="2" type="ORF">GCM10011489_40060</name>
</gene>
<dbReference type="RefSeq" id="WP_188589126.1">
    <property type="nucleotide sequence ID" value="NZ_BMGC01000103.1"/>
</dbReference>
<evidence type="ECO:0000313" key="2">
    <source>
        <dbReference type="EMBL" id="GGB49127.1"/>
    </source>
</evidence>
<keyword evidence="3" id="KW-1185">Reference proteome</keyword>
<dbReference type="AlphaFoldDB" id="A0A916TK53"/>
<evidence type="ECO:0000256" key="1">
    <source>
        <dbReference type="SAM" id="MobiDB-lite"/>
    </source>
</evidence>
<reference evidence="2" key="2">
    <citation type="submission" date="2020-09" db="EMBL/GenBank/DDBJ databases">
        <authorList>
            <person name="Sun Q."/>
            <person name="Zhou Y."/>
        </authorList>
    </citation>
    <scope>NUCLEOTIDE SEQUENCE</scope>
    <source>
        <strain evidence="2">CGMCC 1.12827</strain>
    </source>
</reference>
<sequence length="107" mass="11607">MNAIDQIRRAVSLLEQIIDLLEQHGERTALQGLRSAAKAGEAGITDDGPSPPEAAAEARRRLQSIGRAYTDIVLKPRPPETMHEVNTHFDELRGALARALTAAERGS</sequence>
<feature type="region of interest" description="Disordered" evidence="1">
    <location>
        <begin position="33"/>
        <end position="59"/>
    </location>
</feature>
<proteinExistence type="predicted"/>
<protein>
    <submittedName>
        <fullName evidence="2">Uncharacterized protein</fullName>
    </submittedName>
</protein>
<dbReference type="EMBL" id="BMGC01000103">
    <property type="protein sequence ID" value="GGB49127.1"/>
    <property type="molecule type" value="Genomic_DNA"/>
</dbReference>
<comment type="caution">
    <text evidence="2">The sequence shown here is derived from an EMBL/GenBank/DDBJ whole genome shotgun (WGS) entry which is preliminary data.</text>
</comment>
<dbReference type="Proteomes" id="UP000621454">
    <property type="component" value="Unassembled WGS sequence"/>
</dbReference>
<name>A0A916TK53_9ACTN</name>
<reference evidence="2" key="1">
    <citation type="journal article" date="2014" name="Int. J. Syst. Evol. Microbiol.">
        <title>Complete genome sequence of Corynebacterium casei LMG S-19264T (=DSM 44701T), isolated from a smear-ripened cheese.</title>
        <authorList>
            <consortium name="US DOE Joint Genome Institute (JGI-PGF)"/>
            <person name="Walter F."/>
            <person name="Albersmeier A."/>
            <person name="Kalinowski J."/>
            <person name="Ruckert C."/>
        </authorList>
    </citation>
    <scope>NUCLEOTIDE SEQUENCE</scope>
    <source>
        <strain evidence="2">CGMCC 1.12827</strain>
    </source>
</reference>